<reference evidence="2 3" key="1">
    <citation type="submission" date="2017-12" db="EMBL/GenBank/DDBJ databases">
        <authorList>
            <consortium name="DOE Joint Genome Institute"/>
            <person name="Haridas S."/>
            <person name="Kjaerbolling I."/>
            <person name="Vesth T.C."/>
            <person name="Frisvad J.C."/>
            <person name="Nybo J.L."/>
            <person name="Theobald S."/>
            <person name="Kuo A."/>
            <person name="Bowyer P."/>
            <person name="Matsuda Y."/>
            <person name="Mondo S."/>
            <person name="Lyhne E.K."/>
            <person name="Kogle M.E."/>
            <person name="Clum A."/>
            <person name="Lipzen A."/>
            <person name="Salamov A."/>
            <person name="Ngan C.Y."/>
            <person name="Daum C."/>
            <person name="Chiniquy J."/>
            <person name="Barry K."/>
            <person name="LaButti K."/>
            <person name="Simmons B.A."/>
            <person name="Magnuson J.K."/>
            <person name="Mortensen U.H."/>
            <person name="Larsen T.O."/>
            <person name="Grigoriev I.V."/>
            <person name="Baker S.E."/>
            <person name="Andersen M.R."/>
            <person name="Nordberg H.P."/>
            <person name="Cantor M.N."/>
            <person name="Hua S.X."/>
        </authorList>
    </citation>
    <scope>NUCLEOTIDE SEQUENCE [LARGE SCALE GENOMIC DNA]</scope>
    <source>
        <strain evidence="2 3">CBS 102.13</strain>
    </source>
</reference>
<dbReference type="RefSeq" id="XP_024667420.1">
    <property type="nucleotide sequence ID" value="XM_024814553.1"/>
</dbReference>
<accession>A0A2I2EYF3</accession>
<keyword evidence="1" id="KW-0732">Signal</keyword>
<protein>
    <submittedName>
        <fullName evidence="2">F-box domain protein</fullName>
    </submittedName>
</protein>
<dbReference type="STRING" id="41067.A0A2I2EYF3"/>
<dbReference type="AlphaFoldDB" id="A0A2I2EYF3"/>
<keyword evidence="3" id="KW-1185">Reference proteome</keyword>
<feature type="chain" id="PRO_5014125561" evidence="1">
    <location>
        <begin position="24"/>
        <end position="373"/>
    </location>
</feature>
<sequence>MPNSIYLPTEIVVLIVSLAAGSSDETQRQSTLYACCLVSQQWYSAAVSFLYRKPRLKTGRSFAKFTRTVAPPLGERKSKLNLGEFVHRLDLGSLVHESSKSLTARLLGRIKSNLESFVAPSLSFSLNSLPALSKCSNLHYLDLSLVGDPIPFTNLKKALNNLPKLTTVRLPRSTNLTDLSPTSQSIPWPPRLHRLQLSGRFSPFTIPTFAWPPSLTSLTLKNCQDLTVDHIGSLMSSPQLGRTLKRLTISCANRGLHPESINAVPAFLPDLTYLCVPGDLVDDMFFELLSDKTHPIALQELVFDHPFSDPELAFSTQALIAALHAGLVNLQNIGFAERFCTDERIIADEELDTILTERAPSGKDDVVCGVYYV</sequence>
<evidence type="ECO:0000313" key="3">
    <source>
        <dbReference type="Proteomes" id="UP000234585"/>
    </source>
</evidence>
<dbReference type="EMBL" id="KZ559209">
    <property type="protein sequence ID" value="PLB33408.1"/>
    <property type="molecule type" value="Genomic_DNA"/>
</dbReference>
<dbReference type="SUPFAM" id="SSF52047">
    <property type="entry name" value="RNI-like"/>
    <property type="match status" value="1"/>
</dbReference>
<gene>
    <name evidence="2" type="ORF">BDW47DRAFT_114007</name>
</gene>
<dbReference type="Proteomes" id="UP000234585">
    <property type="component" value="Unassembled WGS sequence"/>
</dbReference>
<name>A0A2I2EYF3_ASPCN</name>
<dbReference type="Gene3D" id="3.80.10.10">
    <property type="entry name" value="Ribonuclease Inhibitor"/>
    <property type="match status" value="1"/>
</dbReference>
<dbReference type="OrthoDB" id="2125396at2759"/>
<feature type="signal peptide" evidence="1">
    <location>
        <begin position="1"/>
        <end position="23"/>
    </location>
</feature>
<proteinExistence type="predicted"/>
<dbReference type="InterPro" id="IPR032675">
    <property type="entry name" value="LRR_dom_sf"/>
</dbReference>
<evidence type="ECO:0000256" key="1">
    <source>
        <dbReference type="SAM" id="SignalP"/>
    </source>
</evidence>
<evidence type="ECO:0000313" key="2">
    <source>
        <dbReference type="EMBL" id="PLB33408.1"/>
    </source>
</evidence>
<organism evidence="2 3">
    <name type="scientific">Aspergillus candidus</name>
    <dbReference type="NCBI Taxonomy" id="41067"/>
    <lineage>
        <taxon>Eukaryota</taxon>
        <taxon>Fungi</taxon>
        <taxon>Dikarya</taxon>
        <taxon>Ascomycota</taxon>
        <taxon>Pezizomycotina</taxon>
        <taxon>Eurotiomycetes</taxon>
        <taxon>Eurotiomycetidae</taxon>
        <taxon>Eurotiales</taxon>
        <taxon>Aspergillaceae</taxon>
        <taxon>Aspergillus</taxon>
        <taxon>Aspergillus subgen. Circumdati</taxon>
    </lineage>
</organism>
<dbReference type="GeneID" id="36521713"/>